<keyword evidence="1" id="KW-0472">Membrane</keyword>
<sequence length="115" mass="13381">MRGRGIYNINRSRIESFLLFFQAKRKMPDYCFYQKGQHTVVLERHDADGGSQLEDKGYKKQFEEASATDKHRALNRFADIRRSNQKDHHDFFSGAIAMPLMGVLTAIAVFLLRKK</sequence>
<dbReference type="EMBL" id="CP001875">
    <property type="protein sequence ID" value="ADD76248.1"/>
    <property type="molecule type" value="Genomic_DNA"/>
</dbReference>
<dbReference type="eggNOG" id="ENOG50336I6">
    <property type="taxonomic scope" value="Bacteria"/>
</dbReference>
<keyword evidence="1" id="KW-0812">Transmembrane</keyword>
<organism evidence="2 3">
    <name type="scientific">Pantoea ananatis (strain LMG 20103)</name>
    <dbReference type="NCBI Taxonomy" id="706191"/>
    <lineage>
        <taxon>Bacteria</taxon>
        <taxon>Pseudomonadati</taxon>
        <taxon>Pseudomonadota</taxon>
        <taxon>Gammaproteobacteria</taxon>
        <taxon>Enterobacterales</taxon>
        <taxon>Erwiniaceae</taxon>
        <taxon>Pantoea</taxon>
    </lineage>
</organism>
<reference evidence="2 3" key="1">
    <citation type="journal article" date="2010" name="J. Bacteriol.">
        <title>Genome sequence of Pantoea ananatis LMG20103, the causative agent of Eucalyptus blight and dieback.</title>
        <authorList>
            <person name="De Maayer P."/>
            <person name="Chan W.Y."/>
            <person name="Venter S.N."/>
            <person name="Toth I.K."/>
            <person name="Birch P.R."/>
            <person name="Joubert F."/>
            <person name="Coutinho T.A."/>
        </authorList>
    </citation>
    <scope>NUCLEOTIDE SEQUENCE [LARGE SCALE GENOMIC DNA]</scope>
    <source>
        <strain evidence="2 3">LMG 20103</strain>
    </source>
</reference>
<dbReference type="KEGG" id="pam:PANA_1081"/>
<protein>
    <submittedName>
        <fullName evidence="2">Uncharacterized protein</fullName>
    </submittedName>
</protein>
<dbReference type="Proteomes" id="UP000001702">
    <property type="component" value="Chromosome"/>
</dbReference>
<proteinExistence type="predicted"/>
<keyword evidence="3" id="KW-1185">Reference proteome</keyword>
<accession>D4GLX8</accession>
<dbReference type="HOGENOM" id="CLU_163364_0_0_6"/>
<name>D4GLX8_PANAM</name>
<gene>
    <name evidence="2" type="ordered locus">PANA_1081</name>
</gene>
<feature type="transmembrane region" description="Helical" evidence="1">
    <location>
        <begin position="91"/>
        <end position="112"/>
    </location>
</feature>
<dbReference type="AlphaFoldDB" id="D4GLX8"/>
<keyword evidence="1" id="KW-1133">Transmembrane helix</keyword>
<evidence type="ECO:0000256" key="1">
    <source>
        <dbReference type="SAM" id="Phobius"/>
    </source>
</evidence>
<evidence type="ECO:0000313" key="2">
    <source>
        <dbReference type="EMBL" id="ADD76248.1"/>
    </source>
</evidence>
<evidence type="ECO:0000313" key="3">
    <source>
        <dbReference type="Proteomes" id="UP000001702"/>
    </source>
</evidence>